<dbReference type="EC" id="3.5.1.44" evidence="5"/>
<protein>
    <recommendedName>
        <fullName evidence="5">Protein-glutamate methylesterase/protein-glutamine glutaminase</fullName>
        <ecNumber evidence="5">3.1.1.61</ecNumber>
        <ecNumber evidence="5">3.5.1.44</ecNumber>
    </recommendedName>
</protein>
<evidence type="ECO:0000313" key="10">
    <source>
        <dbReference type="EMBL" id="PJZ25665.1"/>
    </source>
</evidence>
<keyword evidence="11" id="KW-1185">Reference proteome</keyword>
<feature type="modified residue" description="4-aspartylphosphate" evidence="5 7">
    <location>
        <position position="69"/>
    </location>
</feature>
<dbReference type="Pfam" id="PF00072">
    <property type="entry name" value="Response_reg"/>
    <property type="match status" value="1"/>
</dbReference>
<comment type="caution">
    <text evidence="10">The sequence shown here is derived from an EMBL/GenBank/DDBJ whole genome shotgun (WGS) entry which is preliminary data.</text>
</comment>
<evidence type="ECO:0000256" key="7">
    <source>
        <dbReference type="PROSITE-ProRule" id="PRU00169"/>
    </source>
</evidence>
<dbReference type="InterPro" id="IPR008248">
    <property type="entry name" value="CheB-like"/>
</dbReference>
<evidence type="ECO:0000256" key="4">
    <source>
        <dbReference type="ARBA" id="ARBA00048267"/>
    </source>
</evidence>
<feature type="active site" evidence="5 6">
    <location>
        <position position="304"/>
    </location>
</feature>
<dbReference type="EC" id="3.1.1.61" evidence="5"/>
<dbReference type="SUPFAM" id="SSF52172">
    <property type="entry name" value="CheY-like"/>
    <property type="match status" value="1"/>
</dbReference>
<dbReference type="InterPro" id="IPR035909">
    <property type="entry name" value="CheB_C"/>
</dbReference>
<comment type="function">
    <text evidence="5">Involved in chemotaxis. Part of a chemotaxis signal transduction system that modulates chemotaxis in response to various stimuli. Catalyzes the demethylation of specific methylglutamate residues introduced into the chemoreceptors (methyl-accepting chemotaxis proteins or MCP) by CheR. Also mediates the irreversible deamidation of specific glutamine residues to glutamic acid.</text>
</comment>
<dbReference type="InterPro" id="IPR000673">
    <property type="entry name" value="Sig_transdc_resp-reg_Me-estase"/>
</dbReference>
<comment type="domain">
    <text evidence="5">Contains a C-terminal catalytic domain, and an N-terminal region which modulates catalytic activity.</text>
</comment>
<proteinExistence type="inferred from homology"/>
<organism evidence="10 11">
    <name type="scientific">Leptospira hartskeerlii</name>
    <dbReference type="NCBI Taxonomy" id="2023177"/>
    <lineage>
        <taxon>Bacteria</taxon>
        <taxon>Pseudomonadati</taxon>
        <taxon>Spirochaetota</taxon>
        <taxon>Spirochaetia</taxon>
        <taxon>Leptospirales</taxon>
        <taxon>Leptospiraceae</taxon>
        <taxon>Leptospira</taxon>
    </lineage>
</organism>
<feature type="domain" description="CheB-type methylesterase" evidence="9">
    <location>
        <begin position="175"/>
        <end position="362"/>
    </location>
</feature>
<dbReference type="PROSITE" id="PS50110">
    <property type="entry name" value="RESPONSE_REGULATORY"/>
    <property type="match status" value="1"/>
</dbReference>
<dbReference type="CDD" id="cd17541">
    <property type="entry name" value="REC_CheB-like"/>
    <property type="match status" value="1"/>
</dbReference>
<keyword evidence="1 5" id="KW-0963">Cytoplasm</keyword>
<dbReference type="PANTHER" id="PTHR42872">
    <property type="entry name" value="PROTEIN-GLUTAMATE METHYLESTERASE/PROTEIN-GLUTAMINE GLUTAMINASE"/>
    <property type="match status" value="1"/>
</dbReference>
<gene>
    <name evidence="5" type="primary">cheB</name>
    <name evidence="10" type="ORF">CH357_08400</name>
</gene>
<comment type="subcellular location">
    <subcellularLocation>
        <location evidence="5">Cytoplasm</location>
    </subcellularLocation>
</comment>
<dbReference type="GO" id="GO:0005737">
    <property type="term" value="C:cytoplasm"/>
    <property type="evidence" value="ECO:0007669"/>
    <property type="project" value="UniProtKB-SubCell"/>
</dbReference>
<feature type="active site" evidence="5 6">
    <location>
        <position position="208"/>
    </location>
</feature>
<evidence type="ECO:0000256" key="6">
    <source>
        <dbReference type="PROSITE-ProRule" id="PRU00050"/>
    </source>
</evidence>
<dbReference type="CDD" id="cd16432">
    <property type="entry name" value="CheB_Rec"/>
    <property type="match status" value="1"/>
</dbReference>
<dbReference type="HAMAP" id="MF_00099">
    <property type="entry name" value="CheB_chemtxs"/>
    <property type="match status" value="1"/>
</dbReference>
<dbReference type="PANTHER" id="PTHR42872:SF6">
    <property type="entry name" value="PROTEIN-GLUTAMATE METHYLESTERASE_PROTEIN-GLUTAMINE GLUTAMINASE"/>
    <property type="match status" value="1"/>
</dbReference>
<dbReference type="GO" id="GO:0000156">
    <property type="term" value="F:phosphorelay response regulator activity"/>
    <property type="evidence" value="ECO:0007669"/>
    <property type="project" value="InterPro"/>
</dbReference>
<evidence type="ECO:0000256" key="3">
    <source>
        <dbReference type="ARBA" id="ARBA00022801"/>
    </source>
</evidence>
<dbReference type="RefSeq" id="WP_100706308.1">
    <property type="nucleotide sequence ID" value="NZ_NPDL01000001.1"/>
</dbReference>
<evidence type="ECO:0000259" key="8">
    <source>
        <dbReference type="PROSITE" id="PS50110"/>
    </source>
</evidence>
<dbReference type="Gene3D" id="3.40.50.2300">
    <property type="match status" value="1"/>
</dbReference>
<dbReference type="SUPFAM" id="SSF52738">
    <property type="entry name" value="Methylesterase CheB, C-terminal domain"/>
    <property type="match status" value="1"/>
</dbReference>
<dbReference type="PROSITE" id="PS50122">
    <property type="entry name" value="CHEB"/>
    <property type="match status" value="1"/>
</dbReference>
<comment type="PTM">
    <text evidence="5">Phosphorylated by CheA. Phosphorylation of the N-terminal regulatory domain activates the methylesterase activity.</text>
</comment>
<reference evidence="10 11" key="1">
    <citation type="submission" date="2017-07" db="EMBL/GenBank/DDBJ databases">
        <title>Leptospira spp. isolated from tropical soils.</title>
        <authorList>
            <person name="Thibeaux R."/>
            <person name="Iraola G."/>
            <person name="Ferres I."/>
            <person name="Bierque E."/>
            <person name="Girault D."/>
            <person name="Soupe-Gilbert M.-E."/>
            <person name="Picardeau M."/>
            <person name="Goarant C."/>
        </authorList>
    </citation>
    <scope>NUCLEOTIDE SEQUENCE [LARGE SCALE GENOMIC DNA]</scope>
    <source>
        <strain evidence="10 11">MCA1-C-A1</strain>
    </source>
</reference>
<dbReference type="Gene3D" id="3.40.50.180">
    <property type="entry name" value="Methylesterase CheB, C-terminal domain"/>
    <property type="match status" value="1"/>
</dbReference>
<keyword evidence="2 5" id="KW-0145">Chemotaxis</keyword>
<dbReference type="InterPro" id="IPR001789">
    <property type="entry name" value="Sig_transdc_resp-reg_receiver"/>
</dbReference>
<evidence type="ECO:0000313" key="11">
    <source>
        <dbReference type="Proteomes" id="UP000232196"/>
    </source>
</evidence>
<comment type="catalytic activity">
    <reaction evidence="5">
        <text>L-glutaminyl-[protein] + H2O = L-glutamyl-[protein] + NH4(+)</text>
        <dbReference type="Rhea" id="RHEA:16441"/>
        <dbReference type="Rhea" id="RHEA-COMP:10207"/>
        <dbReference type="Rhea" id="RHEA-COMP:10208"/>
        <dbReference type="ChEBI" id="CHEBI:15377"/>
        <dbReference type="ChEBI" id="CHEBI:28938"/>
        <dbReference type="ChEBI" id="CHEBI:29973"/>
        <dbReference type="ChEBI" id="CHEBI:30011"/>
        <dbReference type="EC" id="3.5.1.44"/>
    </reaction>
</comment>
<dbReference type="EMBL" id="NPDN01000004">
    <property type="protein sequence ID" value="PJZ25665.1"/>
    <property type="molecule type" value="Genomic_DNA"/>
</dbReference>
<keyword evidence="5 7" id="KW-0597">Phosphoprotein</keyword>
<dbReference type="NCBIfam" id="NF001965">
    <property type="entry name" value="PRK00742.1"/>
    <property type="match status" value="1"/>
</dbReference>
<feature type="active site" evidence="5 6">
    <location>
        <position position="181"/>
    </location>
</feature>
<comment type="catalytic activity">
    <reaction evidence="4 5">
        <text>[protein]-L-glutamate 5-O-methyl ester + H2O = L-glutamyl-[protein] + methanol + H(+)</text>
        <dbReference type="Rhea" id="RHEA:23236"/>
        <dbReference type="Rhea" id="RHEA-COMP:10208"/>
        <dbReference type="Rhea" id="RHEA-COMP:10311"/>
        <dbReference type="ChEBI" id="CHEBI:15377"/>
        <dbReference type="ChEBI" id="CHEBI:15378"/>
        <dbReference type="ChEBI" id="CHEBI:17790"/>
        <dbReference type="ChEBI" id="CHEBI:29973"/>
        <dbReference type="ChEBI" id="CHEBI:82795"/>
        <dbReference type="EC" id="3.1.1.61"/>
    </reaction>
</comment>
<dbReference type="OrthoDB" id="9793421at2"/>
<dbReference type="SMART" id="SM00448">
    <property type="entry name" value="REC"/>
    <property type="match status" value="1"/>
</dbReference>
<dbReference type="PIRSF" id="PIRSF000876">
    <property type="entry name" value="RR_chemtxs_CheB"/>
    <property type="match status" value="1"/>
</dbReference>
<dbReference type="InterPro" id="IPR011006">
    <property type="entry name" value="CheY-like_superfamily"/>
</dbReference>
<dbReference type="GO" id="GO:0008984">
    <property type="term" value="F:protein-glutamate methylesterase activity"/>
    <property type="evidence" value="ECO:0007669"/>
    <property type="project" value="UniProtKB-UniRule"/>
</dbReference>
<evidence type="ECO:0000256" key="2">
    <source>
        <dbReference type="ARBA" id="ARBA00022500"/>
    </source>
</evidence>
<comment type="similarity">
    <text evidence="5">Belongs to the CheB family.</text>
</comment>
<name>A0A2M9XD83_9LEPT</name>
<accession>A0A2M9XD83</accession>
<dbReference type="AlphaFoldDB" id="A0A2M9XD83"/>
<evidence type="ECO:0000259" key="9">
    <source>
        <dbReference type="PROSITE" id="PS50122"/>
    </source>
</evidence>
<dbReference type="Pfam" id="PF01339">
    <property type="entry name" value="CheB_methylest"/>
    <property type="match status" value="1"/>
</dbReference>
<keyword evidence="3 5" id="KW-0378">Hydrolase</keyword>
<evidence type="ECO:0000256" key="1">
    <source>
        <dbReference type="ARBA" id="ARBA00022490"/>
    </source>
</evidence>
<dbReference type="Proteomes" id="UP000232196">
    <property type="component" value="Unassembled WGS sequence"/>
</dbReference>
<dbReference type="GO" id="GO:0050568">
    <property type="term" value="F:protein-glutamine glutaminase activity"/>
    <property type="evidence" value="ECO:0007669"/>
    <property type="project" value="UniProtKB-UniRule"/>
</dbReference>
<evidence type="ECO:0000256" key="5">
    <source>
        <dbReference type="HAMAP-Rule" id="MF_00099"/>
    </source>
</evidence>
<feature type="domain" description="Response regulatory" evidence="8">
    <location>
        <begin position="18"/>
        <end position="136"/>
    </location>
</feature>
<dbReference type="GO" id="GO:0006935">
    <property type="term" value="P:chemotaxis"/>
    <property type="evidence" value="ECO:0007669"/>
    <property type="project" value="UniProtKB-UniRule"/>
</dbReference>
<sequence length="362" mass="39396">MSILELPVEKSKVTRKTSVFVVDDSLVYRNLLRNTFSQDSEIEFLGAAIDGKFALPKIAQLKPDFVILDVEMPQMNGIQTLEEIKSKFPDTRVIMLSSLTQEGAKITLKALDMGAIDFVPKPNGGQDGALNETLELLTSKIKALSPIKPIVQSQFEKKNIPVKTIQTRREKDCAICAIGISTGGPIALRQLFLKLPSDLNGSIVVAQHMPPLFTNYLAESLSQAANMLIKEAEDGEVLQKGAAYIAPGGKQLEIVNGSSGPTARVFNGPEEELCKPSVNILFKSLAENFPKETTAIIMTGMGEDGYLGMKELKKNGAYLIAQNRESCTVFGMPNRPVQEGLVDEVLDVDSIAEKISNLLQGN</sequence>